<dbReference type="PANTHER" id="PTHR43327">
    <property type="entry name" value="STOMATIN-LIKE PROTEIN 2, MITOCHONDRIAL"/>
    <property type="match status" value="1"/>
</dbReference>
<evidence type="ECO:0000259" key="1">
    <source>
        <dbReference type="SMART" id="SM00244"/>
    </source>
</evidence>
<dbReference type="AlphaFoldDB" id="A0A061SAR5"/>
<dbReference type="InterPro" id="IPR001107">
    <property type="entry name" value="Band_7"/>
</dbReference>
<dbReference type="PANTHER" id="PTHR43327:SF10">
    <property type="entry name" value="STOMATIN-LIKE PROTEIN 2, MITOCHONDRIAL"/>
    <property type="match status" value="1"/>
</dbReference>
<feature type="domain" description="Band 7" evidence="1">
    <location>
        <begin position="3"/>
        <end position="163"/>
    </location>
</feature>
<evidence type="ECO:0000313" key="2">
    <source>
        <dbReference type="EMBL" id="JAC82237.1"/>
    </source>
</evidence>
<sequence>MGACFSCPDQSKVDIIAQFGKFKRVAYPGFNCVQCYLGESVSGSLSLRIQQLDVRCETKSKDNVFVNIVVSVQYQVIKESIIDAFYKLTDSRSQITSYVFDVVRSTVPKMNLDDVFTMKEEIAQAIKQELSQSMEAFGYTIIQTLVTDIDPDQKVKNAMNDINSAQRLRVAALERAEAEKVQVVKAAEADAEAKYLAGQGIARQRQAIVNGLRESILLFSDQVKDVDSQSVMDLMLVTQYFDTIKDIGGQARSTTVFLPHQPGAVGDIASQVRNGFMQAARSQEMTREHQE</sequence>
<dbReference type="InterPro" id="IPR036013">
    <property type="entry name" value="Band_7/SPFH_dom_sf"/>
</dbReference>
<dbReference type="SMART" id="SM00244">
    <property type="entry name" value="PHB"/>
    <property type="match status" value="1"/>
</dbReference>
<organism evidence="2">
    <name type="scientific">Tetraselmis sp. GSL018</name>
    <dbReference type="NCBI Taxonomy" id="582737"/>
    <lineage>
        <taxon>Eukaryota</taxon>
        <taxon>Viridiplantae</taxon>
        <taxon>Chlorophyta</taxon>
        <taxon>core chlorophytes</taxon>
        <taxon>Chlorodendrophyceae</taxon>
        <taxon>Chlorodendrales</taxon>
        <taxon>Chlorodendraceae</taxon>
        <taxon>Tetraselmis</taxon>
    </lineage>
</organism>
<dbReference type="CDD" id="cd03407">
    <property type="entry name" value="SPFH_like_u4"/>
    <property type="match status" value="1"/>
</dbReference>
<dbReference type="EMBL" id="GBEZ01002854">
    <property type="protein sequence ID" value="JAC82237.1"/>
    <property type="molecule type" value="Transcribed_RNA"/>
</dbReference>
<name>A0A061SAR5_9CHLO</name>
<dbReference type="Gene3D" id="3.30.479.30">
    <property type="entry name" value="Band 7 domain"/>
    <property type="match status" value="1"/>
</dbReference>
<dbReference type="InterPro" id="IPR050710">
    <property type="entry name" value="Band7/mec-2_domain"/>
</dbReference>
<accession>A0A061SAR5</accession>
<dbReference type="Pfam" id="PF01145">
    <property type="entry name" value="Band_7"/>
    <property type="match status" value="1"/>
</dbReference>
<gene>
    <name evidence="2" type="ORF">TSPGSL018_6170</name>
</gene>
<dbReference type="SUPFAM" id="SSF117892">
    <property type="entry name" value="Band 7/SPFH domain"/>
    <property type="match status" value="1"/>
</dbReference>
<reference evidence="2" key="1">
    <citation type="submission" date="2014-05" db="EMBL/GenBank/DDBJ databases">
        <title>The transcriptome of the halophilic microalga Tetraselmis sp. GSL018 isolated from the Great Salt Lake, Utah.</title>
        <authorList>
            <person name="Jinkerson R.E."/>
            <person name="D'Adamo S."/>
            <person name="Posewitz M.C."/>
        </authorList>
    </citation>
    <scope>NUCLEOTIDE SEQUENCE</scope>
    <source>
        <strain evidence="2">GSL018</strain>
    </source>
</reference>
<protein>
    <submittedName>
        <fullName evidence="2">Hypersensitive-induced response protein</fullName>
    </submittedName>
</protein>
<proteinExistence type="predicted"/>